<evidence type="ECO:0000259" key="1">
    <source>
        <dbReference type="Pfam" id="PF05305"/>
    </source>
</evidence>
<evidence type="ECO:0000313" key="3">
    <source>
        <dbReference type="Proteomes" id="UP000467236"/>
    </source>
</evidence>
<dbReference type="EMBL" id="AP022575">
    <property type="protein sequence ID" value="BBX74118.1"/>
    <property type="molecule type" value="Genomic_DNA"/>
</dbReference>
<evidence type="ECO:0000313" key="2">
    <source>
        <dbReference type="EMBL" id="BBX74118.1"/>
    </source>
</evidence>
<dbReference type="InterPro" id="IPR007969">
    <property type="entry name" value="DUF732"/>
</dbReference>
<keyword evidence="3" id="KW-1185">Reference proteome</keyword>
<organism evidence="2 3">
    <name type="scientific">Mycobacterium shinjukuense</name>
    <dbReference type="NCBI Taxonomy" id="398694"/>
    <lineage>
        <taxon>Bacteria</taxon>
        <taxon>Bacillati</taxon>
        <taxon>Actinomycetota</taxon>
        <taxon>Actinomycetes</taxon>
        <taxon>Mycobacteriales</taxon>
        <taxon>Mycobacteriaceae</taxon>
        <taxon>Mycobacterium</taxon>
    </lineage>
</organism>
<dbReference type="Pfam" id="PF05305">
    <property type="entry name" value="DUF732"/>
    <property type="match status" value="1"/>
</dbReference>
<feature type="domain" description="DUF732" evidence="1">
    <location>
        <begin position="26"/>
        <end position="95"/>
    </location>
</feature>
<proteinExistence type="predicted"/>
<dbReference type="RefSeq" id="WP_083046994.1">
    <property type="nucleotide sequence ID" value="NZ_AP022575.1"/>
</dbReference>
<gene>
    <name evidence="2" type="ORF">MSHI_20240</name>
</gene>
<name>A0A7I7MPE8_9MYCO</name>
<reference evidence="2 3" key="1">
    <citation type="journal article" date="2019" name="Emerg. Microbes Infect.">
        <title>Comprehensive subspecies identification of 175 nontuberculous mycobacteria species based on 7547 genomic profiles.</title>
        <authorList>
            <person name="Matsumoto Y."/>
            <person name="Kinjo T."/>
            <person name="Motooka D."/>
            <person name="Nabeya D."/>
            <person name="Jung N."/>
            <person name="Uechi K."/>
            <person name="Horii T."/>
            <person name="Iida T."/>
            <person name="Fujita J."/>
            <person name="Nakamura S."/>
        </authorList>
    </citation>
    <scope>NUCLEOTIDE SEQUENCE [LARGE SCALE GENOMIC DNA]</scope>
    <source>
        <strain evidence="2 3">JCM 14233</strain>
    </source>
</reference>
<dbReference type="OrthoDB" id="4382032at2"/>
<dbReference type="Proteomes" id="UP000467236">
    <property type="component" value="Chromosome"/>
</dbReference>
<accession>A0A7I7MPE8</accession>
<protein>
    <recommendedName>
        <fullName evidence="1">DUF732 domain-containing protein</fullName>
    </recommendedName>
</protein>
<dbReference type="KEGG" id="mshj:MSHI_20240"/>
<sequence>MRLLLVLAGIAVAIGLAAPAYADRSDDEFLVSLRAAGLTYPDATLAIAAGRSVCQAVAQGKPAADVVKDVQTANPGLLGESAATFTAIAAHIYCPKVLKGGGS</sequence>
<dbReference type="AlphaFoldDB" id="A0A7I7MPE8"/>